<dbReference type="EMBL" id="BARS01024495">
    <property type="protein sequence ID" value="GAG08552.1"/>
    <property type="molecule type" value="Genomic_DNA"/>
</dbReference>
<feature type="non-terminal residue" evidence="2">
    <location>
        <position position="177"/>
    </location>
</feature>
<accession>X0VB69</accession>
<dbReference type="InterPro" id="IPR014756">
    <property type="entry name" value="Ig_E-set"/>
</dbReference>
<protein>
    <recommendedName>
        <fullName evidence="1">IPT/TIG domain-containing protein</fullName>
    </recommendedName>
</protein>
<dbReference type="Gene3D" id="2.60.40.10">
    <property type="entry name" value="Immunoglobulins"/>
    <property type="match status" value="1"/>
</dbReference>
<dbReference type="InterPro" id="IPR002909">
    <property type="entry name" value="IPT_dom"/>
</dbReference>
<comment type="caution">
    <text evidence="2">The sequence shown here is derived from an EMBL/GenBank/DDBJ whole genome shotgun (WGS) entry which is preliminary data.</text>
</comment>
<evidence type="ECO:0000313" key="2">
    <source>
        <dbReference type="EMBL" id="GAG08552.1"/>
    </source>
</evidence>
<organism evidence="2">
    <name type="scientific">marine sediment metagenome</name>
    <dbReference type="NCBI Taxonomy" id="412755"/>
    <lineage>
        <taxon>unclassified sequences</taxon>
        <taxon>metagenomes</taxon>
        <taxon>ecological metagenomes</taxon>
    </lineage>
</organism>
<dbReference type="SUPFAM" id="SSF110296">
    <property type="entry name" value="Oligoxyloglucan reducing end-specific cellobiohydrolase"/>
    <property type="match status" value="1"/>
</dbReference>
<dbReference type="Pfam" id="PF01833">
    <property type="entry name" value="TIG"/>
    <property type="match status" value="1"/>
</dbReference>
<dbReference type="InterPro" id="IPR013783">
    <property type="entry name" value="Ig-like_fold"/>
</dbReference>
<proteinExistence type="predicted"/>
<dbReference type="AlphaFoldDB" id="X0VB69"/>
<sequence>MQRRWSMILAVILSSMTLLLLQLCLLAVGDLAGATSALAAPLRQAPTVTEVGPEAAPNDLDTPIVITGTGFVNGATVSLAGISLDDVEWVSSSVLNATVPWGMDPGVYTLTVTNPGDESGSLSSAFTVDEGLGVWNAGQLYGGEVNQVVINPVTPTTVYAVSYDVGMFRSQDAGENW</sequence>
<name>X0VB69_9ZZZZ</name>
<reference evidence="2" key="1">
    <citation type="journal article" date="2014" name="Front. Microbiol.">
        <title>High frequency of phylogenetically diverse reductive dehalogenase-homologous genes in deep subseafloor sedimentary metagenomes.</title>
        <authorList>
            <person name="Kawai M."/>
            <person name="Futagami T."/>
            <person name="Toyoda A."/>
            <person name="Takaki Y."/>
            <person name="Nishi S."/>
            <person name="Hori S."/>
            <person name="Arai W."/>
            <person name="Tsubouchi T."/>
            <person name="Morono Y."/>
            <person name="Uchiyama I."/>
            <person name="Ito T."/>
            <person name="Fujiyama A."/>
            <person name="Inagaki F."/>
            <person name="Takami H."/>
        </authorList>
    </citation>
    <scope>NUCLEOTIDE SEQUENCE</scope>
    <source>
        <strain evidence="2">Expedition CK06-06</strain>
    </source>
</reference>
<evidence type="ECO:0000259" key="1">
    <source>
        <dbReference type="Pfam" id="PF01833"/>
    </source>
</evidence>
<gene>
    <name evidence="2" type="ORF">S01H1_38875</name>
</gene>
<feature type="domain" description="IPT/TIG" evidence="1">
    <location>
        <begin position="46"/>
        <end position="127"/>
    </location>
</feature>
<dbReference type="SUPFAM" id="SSF81296">
    <property type="entry name" value="E set domains"/>
    <property type="match status" value="1"/>
</dbReference>